<dbReference type="GO" id="GO:0000177">
    <property type="term" value="C:cytoplasmic exosome (RNase complex)"/>
    <property type="evidence" value="ECO:0007669"/>
    <property type="project" value="TreeGrafter"/>
</dbReference>
<keyword evidence="4" id="KW-0963">Cytoplasm</keyword>
<organism evidence="11 12">
    <name type="scientific">Saccharata proteae CBS 121410</name>
    <dbReference type="NCBI Taxonomy" id="1314787"/>
    <lineage>
        <taxon>Eukaryota</taxon>
        <taxon>Fungi</taxon>
        <taxon>Dikarya</taxon>
        <taxon>Ascomycota</taxon>
        <taxon>Pezizomycotina</taxon>
        <taxon>Dothideomycetes</taxon>
        <taxon>Dothideomycetes incertae sedis</taxon>
        <taxon>Botryosphaeriales</taxon>
        <taxon>Saccharataceae</taxon>
        <taxon>Saccharata</taxon>
    </lineage>
</organism>
<dbReference type="CDD" id="cd11371">
    <property type="entry name" value="RNase_PH_MTR3"/>
    <property type="match status" value="1"/>
</dbReference>
<keyword evidence="12" id="KW-1185">Reference proteome</keyword>
<dbReference type="SUPFAM" id="SSF55666">
    <property type="entry name" value="Ribonuclease PH domain 2-like"/>
    <property type="match status" value="1"/>
</dbReference>
<evidence type="ECO:0000256" key="6">
    <source>
        <dbReference type="ARBA" id="ARBA00022835"/>
    </source>
</evidence>
<evidence type="ECO:0000256" key="5">
    <source>
        <dbReference type="ARBA" id="ARBA00022552"/>
    </source>
</evidence>
<dbReference type="SUPFAM" id="SSF54211">
    <property type="entry name" value="Ribosomal protein S5 domain 2-like"/>
    <property type="match status" value="1"/>
</dbReference>
<comment type="subcellular location">
    <subcellularLocation>
        <location evidence="2">Cytoplasm</location>
    </subcellularLocation>
    <subcellularLocation>
        <location evidence="1">Nucleus</location>
    </subcellularLocation>
</comment>
<evidence type="ECO:0000256" key="1">
    <source>
        <dbReference type="ARBA" id="ARBA00004123"/>
    </source>
</evidence>
<name>A0A9P4LSY9_9PEZI</name>
<keyword evidence="6" id="KW-0271">Exosome</keyword>
<dbReference type="InterPro" id="IPR001247">
    <property type="entry name" value="ExoRNase_PH_dom1"/>
</dbReference>
<dbReference type="AlphaFoldDB" id="A0A9P4LSY9"/>
<keyword evidence="7" id="KW-0694">RNA-binding</keyword>
<dbReference type="GO" id="GO:0006364">
    <property type="term" value="P:rRNA processing"/>
    <property type="evidence" value="ECO:0007669"/>
    <property type="project" value="UniProtKB-KW"/>
</dbReference>
<dbReference type="Gene3D" id="3.30.230.70">
    <property type="entry name" value="GHMP Kinase, N-terminal domain"/>
    <property type="match status" value="1"/>
</dbReference>
<dbReference type="GO" id="GO:0016075">
    <property type="term" value="P:rRNA catabolic process"/>
    <property type="evidence" value="ECO:0007669"/>
    <property type="project" value="TreeGrafter"/>
</dbReference>
<reference evidence="11" key="1">
    <citation type="journal article" date="2020" name="Stud. Mycol.">
        <title>101 Dothideomycetes genomes: a test case for predicting lifestyles and emergence of pathogens.</title>
        <authorList>
            <person name="Haridas S."/>
            <person name="Albert R."/>
            <person name="Binder M."/>
            <person name="Bloem J."/>
            <person name="Labutti K."/>
            <person name="Salamov A."/>
            <person name="Andreopoulos B."/>
            <person name="Baker S."/>
            <person name="Barry K."/>
            <person name="Bills G."/>
            <person name="Bluhm B."/>
            <person name="Cannon C."/>
            <person name="Castanera R."/>
            <person name="Culley D."/>
            <person name="Daum C."/>
            <person name="Ezra D."/>
            <person name="Gonzalez J."/>
            <person name="Henrissat B."/>
            <person name="Kuo A."/>
            <person name="Liang C."/>
            <person name="Lipzen A."/>
            <person name="Lutzoni F."/>
            <person name="Magnuson J."/>
            <person name="Mondo S."/>
            <person name="Nolan M."/>
            <person name="Ohm R."/>
            <person name="Pangilinan J."/>
            <person name="Park H.-J."/>
            <person name="Ramirez L."/>
            <person name="Alfaro M."/>
            <person name="Sun H."/>
            <person name="Tritt A."/>
            <person name="Yoshinaga Y."/>
            <person name="Zwiers L.-H."/>
            <person name="Turgeon B."/>
            <person name="Goodwin S."/>
            <person name="Spatafora J."/>
            <person name="Crous P."/>
            <person name="Grigoriev I."/>
        </authorList>
    </citation>
    <scope>NUCLEOTIDE SEQUENCE</scope>
    <source>
        <strain evidence="11">CBS 121410</strain>
    </source>
</reference>
<evidence type="ECO:0000256" key="9">
    <source>
        <dbReference type="SAM" id="MobiDB-lite"/>
    </source>
</evidence>
<proteinExistence type="inferred from homology"/>
<dbReference type="Proteomes" id="UP000799776">
    <property type="component" value="Unassembled WGS sequence"/>
</dbReference>
<dbReference type="InterPro" id="IPR036345">
    <property type="entry name" value="ExoRNase_PH_dom2_sf"/>
</dbReference>
<evidence type="ECO:0000256" key="8">
    <source>
        <dbReference type="ARBA" id="ARBA00023242"/>
    </source>
</evidence>
<gene>
    <name evidence="11" type="ORF">K490DRAFT_52209</name>
</gene>
<protein>
    <recommendedName>
        <fullName evidence="10">Exoribonuclease phosphorolytic domain-containing protein</fullName>
    </recommendedName>
</protein>
<dbReference type="GO" id="GO:0071028">
    <property type="term" value="P:nuclear mRNA surveillance"/>
    <property type="evidence" value="ECO:0007669"/>
    <property type="project" value="TreeGrafter"/>
</dbReference>
<dbReference type="InterPro" id="IPR050080">
    <property type="entry name" value="RNase_PH"/>
</dbReference>
<evidence type="ECO:0000256" key="2">
    <source>
        <dbReference type="ARBA" id="ARBA00004496"/>
    </source>
</evidence>
<dbReference type="PANTHER" id="PTHR11953:SF2">
    <property type="entry name" value="EXOSOME COMPLEX COMPONENT MTR3"/>
    <property type="match status" value="1"/>
</dbReference>
<evidence type="ECO:0000313" key="11">
    <source>
        <dbReference type="EMBL" id="KAF2083222.1"/>
    </source>
</evidence>
<dbReference type="GO" id="GO:0034475">
    <property type="term" value="P:U4 snRNA 3'-end processing"/>
    <property type="evidence" value="ECO:0007669"/>
    <property type="project" value="TreeGrafter"/>
</dbReference>
<evidence type="ECO:0000313" key="12">
    <source>
        <dbReference type="Proteomes" id="UP000799776"/>
    </source>
</evidence>
<dbReference type="OrthoDB" id="2504340at2759"/>
<keyword evidence="8" id="KW-0539">Nucleus</keyword>
<evidence type="ECO:0000256" key="3">
    <source>
        <dbReference type="ARBA" id="ARBA00006678"/>
    </source>
</evidence>
<sequence>MTDRRRTNAPAGGTHAPVFASTLRGNGVPEPQRPSRTRKPEELRKIFLKTGLTPSASGSAYLELHPSSPSTTKTLAFPTSSLKLSCTVHGPHPLPRSAPFSPHLQLSTTLKYAPFATRQRRGYVRDNAERDLGQHLEAALRGVVIGERWPKSGVDVVVSVIEGEEDCWGGDEVGLGGEGDAAAAVGNKGTGWGLMNVLAGCVTVASAAMSDAGIDCVDLVSGGAAALVRAPGTKNEDTVVVLDPSPEEHRDVLAACVVGYLAGRDEITELWLKGDPGTHADDLIESAVKSAVATRTVLVEAVKEAAALKFPELAEKADGGVKSAGSDVEMTA</sequence>
<accession>A0A9P4LSY9</accession>
<comment type="caution">
    <text evidence="11">The sequence shown here is derived from an EMBL/GenBank/DDBJ whole genome shotgun (WGS) entry which is preliminary data.</text>
</comment>
<evidence type="ECO:0000256" key="4">
    <source>
        <dbReference type="ARBA" id="ARBA00022490"/>
    </source>
</evidence>
<dbReference type="GO" id="GO:0005730">
    <property type="term" value="C:nucleolus"/>
    <property type="evidence" value="ECO:0007669"/>
    <property type="project" value="TreeGrafter"/>
</dbReference>
<feature type="region of interest" description="Disordered" evidence="9">
    <location>
        <begin position="1"/>
        <end position="40"/>
    </location>
</feature>
<evidence type="ECO:0000259" key="10">
    <source>
        <dbReference type="Pfam" id="PF01138"/>
    </source>
</evidence>
<dbReference type="PANTHER" id="PTHR11953">
    <property type="entry name" value="EXOSOME COMPLEX COMPONENT"/>
    <property type="match status" value="1"/>
</dbReference>
<dbReference type="InterPro" id="IPR020568">
    <property type="entry name" value="Ribosomal_Su5_D2-typ_SF"/>
</dbReference>
<feature type="domain" description="Exoribonuclease phosphorolytic" evidence="10">
    <location>
        <begin position="42"/>
        <end position="214"/>
    </location>
</feature>
<dbReference type="GO" id="GO:0000176">
    <property type="term" value="C:nuclear exosome (RNase complex)"/>
    <property type="evidence" value="ECO:0007669"/>
    <property type="project" value="TreeGrafter"/>
</dbReference>
<evidence type="ECO:0000256" key="7">
    <source>
        <dbReference type="ARBA" id="ARBA00022884"/>
    </source>
</evidence>
<dbReference type="Pfam" id="PF01138">
    <property type="entry name" value="RNase_PH"/>
    <property type="match status" value="1"/>
</dbReference>
<dbReference type="EMBL" id="ML978825">
    <property type="protein sequence ID" value="KAF2083222.1"/>
    <property type="molecule type" value="Genomic_DNA"/>
</dbReference>
<keyword evidence="5" id="KW-0698">rRNA processing</keyword>
<dbReference type="GO" id="GO:0071051">
    <property type="term" value="P:poly(A)-dependent snoRNA 3'-end processing"/>
    <property type="evidence" value="ECO:0007669"/>
    <property type="project" value="TreeGrafter"/>
</dbReference>
<dbReference type="GO" id="GO:0003723">
    <property type="term" value="F:RNA binding"/>
    <property type="evidence" value="ECO:0007669"/>
    <property type="project" value="UniProtKB-KW"/>
</dbReference>
<comment type="similarity">
    <text evidence="3">Belongs to the RNase PH family.</text>
</comment>
<dbReference type="InterPro" id="IPR027408">
    <property type="entry name" value="PNPase/RNase_PH_dom_sf"/>
</dbReference>